<comment type="caution">
    <text evidence="1">The sequence shown here is derived from an EMBL/GenBank/DDBJ whole genome shotgun (WGS) entry which is preliminary data.</text>
</comment>
<organism evidence="1 2">
    <name type="scientific">Sphingomonas echinoides</name>
    <dbReference type="NCBI Taxonomy" id="59803"/>
    <lineage>
        <taxon>Bacteria</taxon>
        <taxon>Pseudomonadati</taxon>
        <taxon>Pseudomonadota</taxon>
        <taxon>Alphaproteobacteria</taxon>
        <taxon>Sphingomonadales</taxon>
        <taxon>Sphingomonadaceae</taxon>
        <taxon>Sphingomonas</taxon>
    </lineage>
</organism>
<evidence type="ECO:0000313" key="1">
    <source>
        <dbReference type="EMBL" id="MDX5984882.1"/>
    </source>
</evidence>
<gene>
    <name evidence="1" type="ORF">SIL82_11470</name>
</gene>
<keyword evidence="2" id="KW-1185">Reference proteome</keyword>
<dbReference type="Proteomes" id="UP001279660">
    <property type="component" value="Unassembled WGS sequence"/>
</dbReference>
<dbReference type="EMBL" id="JAWXXV010000001">
    <property type="protein sequence ID" value="MDX5984882.1"/>
    <property type="molecule type" value="Genomic_DNA"/>
</dbReference>
<dbReference type="SUPFAM" id="SSF55729">
    <property type="entry name" value="Acyl-CoA N-acyltransferases (Nat)"/>
    <property type="match status" value="1"/>
</dbReference>
<sequence>MNGSASADAVDRALIAGWLHARSIARALPMPVAEHGGWRVDTRSEQEWCRYVFADPTPAIAELAQGITQPRLYIKLCQDDAVLRALLPSRWQICAPSWMMTAVATPLAETRLPDGYLPKVESIGGVVRVAITSPDGALAASGYAAEASGVFVYDRIVANPDHQRRGLGRAVMGLLQAQRRSSASREVLVATAQGRALYTSLGWSVHCPYATAVIPDAVP</sequence>
<reference evidence="1 2" key="1">
    <citation type="submission" date="2023-11" db="EMBL/GenBank/DDBJ databases">
        <title>MicrobeMod: A computational toolkit for identifying prokaryotic methylation and restriction-modification with nanopore sequencing.</title>
        <authorList>
            <person name="Crits-Christoph A."/>
            <person name="Kang S.C."/>
            <person name="Lee H."/>
            <person name="Ostrov N."/>
        </authorList>
    </citation>
    <scope>NUCLEOTIDE SEQUENCE [LARGE SCALE GENOMIC DNA]</scope>
    <source>
        <strain evidence="1 2">ATCC 14820</strain>
    </source>
</reference>
<name>A0ABU4PP33_9SPHN</name>
<evidence type="ECO:0000313" key="2">
    <source>
        <dbReference type="Proteomes" id="UP001279660"/>
    </source>
</evidence>
<dbReference type="RefSeq" id="WP_010402766.1">
    <property type="nucleotide sequence ID" value="NZ_JAWXXV010000001.1"/>
</dbReference>
<dbReference type="InterPro" id="IPR016181">
    <property type="entry name" value="Acyl_CoA_acyltransferase"/>
</dbReference>
<accession>A0ABU4PP33</accession>
<protein>
    <submittedName>
        <fullName evidence="1">GNAT family N-acetyltransferase</fullName>
    </submittedName>
</protein>
<proteinExistence type="predicted"/>
<dbReference type="Gene3D" id="3.40.630.30">
    <property type="match status" value="1"/>
</dbReference>